<sequence length="120" mass="13541">MIAVTPTSCHRSMYIRELCTVQLAVPPMQELSLPLVAIDLSMWEQQQNLLLHPDLICPTSSIRDTRHLLAVTLAFICGGLQTASHKVRTSKRASACGWMLVTRVHLDTVMFSFVTIEYWV</sequence>
<protein>
    <submittedName>
        <fullName evidence="1">Uncharacterized protein</fullName>
    </submittedName>
</protein>
<name>A0A0A8YZ92_ARUDO</name>
<evidence type="ECO:0000313" key="1">
    <source>
        <dbReference type="EMBL" id="JAD27922.1"/>
    </source>
</evidence>
<dbReference type="EMBL" id="GBRH01269973">
    <property type="protein sequence ID" value="JAD27922.1"/>
    <property type="molecule type" value="Transcribed_RNA"/>
</dbReference>
<reference evidence="1" key="2">
    <citation type="journal article" date="2015" name="Data Brief">
        <title>Shoot transcriptome of the giant reed, Arundo donax.</title>
        <authorList>
            <person name="Barrero R.A."/>
            <person name="Guerrero F.D."/>
            <person name="Moolhuijzen P."/>
            <person name="Goolsby J.A."/>
            <person name="Tidwell J."/>
            <person name="Bellgard S.E."/>
            <person name="Bellgard M.I."/>
        </authorList>
    </citation>
    <scope>NUCLEOTIDE SEQUENCE</scope>
    <source>
        <tissue evidence="1">Shoot tissue taken approximately 20 cm above the soil surface</tissue>
    </source>
</reference>
<reference evidence="1" key="1">
    <citation type="submission" date="2014-09" db="EMBL/GenBank/DDBJ databases">
        <authorList>
            <person name="Magalhaes I.L.F."/>
            <person name="Oliveira U."/>
            <person name="Santos F.R."/>
            <person name="Vidigal T.H.D.A."/>
            <person name="Brescovit A.D."/>
            <person name="Santos A.J."/>
        </authorList>
    </citation>
    <scope>NUCLEOTIDE SEQUENCE</scope>
    <source>
        <tissue evidence="1">Shoot tissue taken approximately 20 cm above the soil surface</tissue>
    </source>
</reference>
<dbReference type="AlphaFoldDB" id="A0A0A8YZ92"/>
<proteinExistence type="predicted"/>
<accession>A0A0A8YZ92</accession>
<organism evidence="1">
    <name type="scientific">Arundo donax</name>
    <name type="common">Giant reed</name>
    <name type="synonym">Donax arundinaceus</name>
    <dbReference type="NCBI Taxonomy" id="35708"/>
    <lineage>
        <taxon>Eukaryota</taxon>
        <taxon>Viridiplantae</taxon>
        <taxon>Streptophyta</taxon>
        <taxon>Embryophyta</taxon>
        <taxon>Tracheophyta</taxon>
        <taxon>Spermatophyta</taxon>
        <taxon>Magnoliopsida</taxon>
        <taxon>Liliopsida</taxon>
        <taxon>Poales</taxon>
        <taxon>Poaceae</taxon>
        <taxon>PACMAD clade</taxon>
        <taxon>Arundinoideae</taxon>
        <taxon>Arundineae</taxon>
        <taxon>Arundo</taxon>
    </lineage>
</organism>